<feature type="transmembrane region" description="Helical" evidence="2">
    <location>
        <begin position="57"/>
        <end position="75"/>
    </location>
</feature>
<keyword evidence="2" id="KW-1133">Transmembrane helix</keyword>
<feature type="region of interest" description="Disordered" evidence="1">
    <location>
        <begin position="104"/>
        <end position="132"/>
    </location>
</feature>
<feature type="domain" description="VanZ-like" evidence="3">
    <location>
        <begin position="33"/>
        <end position="100"/>
    </location>
</feature>
<dbReference type="InterPro" id="IPR006976">
    <property type="entry name" value="VanZ-like"/>
</dbReference>
<keyword evidence="2" id="KW-0812">Transmembrane</keyword>
<proteinExistence type="predicted"/>
<evidence type="ECO:0000256" key="2">
    <source>
        <dbReference type="SAM" id="Phobius"/>
    </source>
</evidence>
<sequence length="132" mass="13336">MRALPFVLALVLSVLVLFTPASGVPTAPPGTDKVVHLLLFAALAVTGRVAGLPARPLLAGLVLYAVFSEVLQALLPLGRSGDLADVAADVLGAGLGLAVAAGAGALRRRRSRPADRPARPADQPVDPPSPLA</sequence>
<feature type="transmembrane region" description="Helical" evidence="2">
    <location>
        <begin position="87"/>
        <end position="106"/>
    </location>
</feature>
<dbReference type="EMBL" id="JBEDNQ010000007">
    <property type="protein sequence ID" value="MEQ3552322.1"/>
    <property type="molecule type" value="Genomic_DNA"/>
</dbReference>
<reference evidence="4 5" key="1">
    <citation type="submission" date="2024-03" db="EMBL/GenBank/DDBJ databases">
        <title>Draft genome sequence of Pseudonocardia nematodicida JCM 31783.</title>
        <authorList>
            <person name="Butdee W."/>
            <person name="Duangmal K."/>
        </authorList>
    </citation>
    <scope>NUCLEOTIDE SEQUENCE [LARGE SCALE GENOMIC DNA]</scope>
    <source>
        <strain evidence="4 5">JCM 31783</strain>
    </source>
</reference>
<dbReference type="Proteomes" id="UP001494902">
    <property type="component" value="Unassembled WGS sequence"/>
</dbReference>
<organism evidence="4 5">
    <name type="scientific">Pseudonocardia nematodicida</name>
    <dbReference type="NCBI Taxonomy" id="1206997"/>
    <lineage>
        <taxon>Bacteria</taxon>
        <taxon>Bacillati</taxon>
        <taxon>Actinomycetota</taxon>
        <taxon>Actinomycetes</taxon>
        <taxon>Pseudonocardiales</taxon>
        <taxon>Pseudonocardiaceae</taxon>
        <taxon>Pseudonocardia</taxon>
    </lineage>
</organism>
<dbReference type="NCBIfam" id="NF037970">
    <property type="entry name" value="vanZ_1"/>
    <property type="match status" value="1"/>
</dbReference>
<keyword evidence="5" id="KW-1185">Reference proteome</keyword>
<protein>
    <submittedName>
        <fullName evidence="4">VanZ family protein</fullName>
    </submittedName>
</protein>
<dbReference type="PANTHER" id="PTHR28008">
    <property type="entry name" value="DOMAIN PROTEIN, PUTATIVE (AFU_ORTHOLOGUE AFUA_3G10980)-RELATED"/>
    <property type="match status" value="1"/>
</dbReference>
<feature type="transmembrane region" description="Helical" evidence="2">
    <location>
        <begin position="33"/>
        <end position="50"/>
    </location>
</feature>
<dbReference type="RefSeq" id="WP_349299389.1">
    <property type="nucleotide sequence ID" value="NZ_JBEDNQ010000007.1"/>
</dbReference>
<evidence type="ECO:0000313" key="4">
    <source>
        <dbReference type="EMBL" id="MEQ3552322.1"/>
    </source>
</evidence>
<name>A0ABV1KFG4_9PSEU</name>
<keyword evidence="2" id="KW-0472">Membrane</keyword>
<evidence type="ECO:0000256" key="1">
    <source>
        <dbReference type="SAM" id="MobiDB-lite"/>
    </source>
</evidence>
<gene>
    <name evidence="4" type="ORF">WIS52_17755</name>
</gene>
<evidence type="ECO:0000259" key="3">
    <source>
        <dbReference type="Pfam" id="PF04892"/>
    </source>
</evidence>
<dbReference type="PANTHER" id="PTHR28008:SF1">
    <property type="entry name" value="DOMAIN PROTEIN, PUTATIVE (AFU_ORTHOLOGUE AFUA_3G10980)-RELATED"/>
    <property type="match status" value="1"/>
</dbReference>
<comment type="caution">
    <text evidence="4">The sequence shown here is derived from an EMBL/GenBank/DDBJ whole genome shotgun (WGS) entry which is preliminary data.</text>
</comment>
<accession>A0ABV1KFG4</accession>
<evidence type="ECO:0000313" key="5">
    <source>
        <dbReference type="Proteomes" id="UP001494902"/>
    </source>
</evidence>
<dbReference type="Pfam" id="PF04892">
    <property type="entry name" value="VanZ"/>
    <property type="match status" value="1"/>
</dbReference>